<proteinExistence type="predicted"/>
<dbReference type="AlphaFoldDB" id="A9GM96"/>
<dbReference type="KEGG" id="scl:sce0232"/>
<accession>A9GM96</accession>
<dbReference type="RefSeq" id="WP_012232867.1">
    <property type="nucleotide sequence ID" value="NC_010162.1"/>
</dbReference>
<dbReference type="HOGENOM" id="CLU_979700_0_0_7"/>
<protein>
    <submittedName>
        <fullName evidence="1">Uncharacterized protein</fullName>
    </submittedName>
</protein>
<reference evidence="1 2" key="1">
    <citation type="journal article" date="2007" name="Nat. Biotechnol.">
        <title>Complete genome sequence of the myxobacterium Sorangium cellulosum.</title>
        <authorList>
            <person name="Schneiker S."/>
            <person name="Perlova O."/>
            <person name="Kaiser O."/>
            <person name="Gerth K."/>
            <person name="Alici A."/>
            <person name="Altmeyer M.O."/>
            <person name="Bartels D."/>
            <person name="Bekel T."/>
            <person name="Beyer S."/>
            <person name="Bode E."/>
            <person name="Bode H.B."/>
            <person name="Bolten C.J."/>
            <person name="Choudhuri J.V."/>
            <person name="Doss S."/>
            <person name="Elnakady Y.A."/>
            <person name="Frank B."/>
            <person name="Gaigalat L."/>
            <person name="Goesmann A."/>
            <person name="Groeger C."/>
            <person name="Gross F."/>
            <person name="Jelsbak L."/>
            <person name="Jelsbak L."/>
            <person name="Kalinowski J."/>
            <person name="Kegler C."/>
            <person name="Knauber T."/>
            <person name="Konietzny S."/>
            <person name="Kopp M."/>
            <person name="Krause L."/>
            <person name="Krug D."/>
            <person name="Linke B."/>
            <person name="Mahmud T."/>
            <person name="Martinez-Arias R."/>
            <person name="McHardy A.C."/>
            <person name="Merai M."/>
            <person name="Meyer F."/>
            <person name="Mormann S."/>
            <person name="Munoz-Dorado J."/>
            <person name="Perez J."/>
            <person name="Pradella S."/>
            <person name="Rachid S."/>
            <person name="Raddatz G."/>
            <person name="Rosenau F."/>
            <person name="Rueckert C."/>
            <person name="Sasse F."/>
            <person name="Scharfe M."/>
            <person name="Schuster S.C."/>
            <person name="Suen G."/>
            <person name="Treuner-Lange A."/>
            <person name="Velicer G.J."/>
            <person name="Vorholter F.-J."/>
            <person name="Weissman K.J."/>
            <person name="Welch R.D."/>
            <person name="Wenzel S.C."/>
            <person name="Whitworth D.E."/>
            <person name="Wilhelm S."/>
            <person name="Wittmann C."/>
            <person name="Bloecker H."/>
            <person name="Puehler A."/>
            <person name="Mueller R."/>
        </authorList>
    </citation>
    <scope>NUCLEOTIDE SEQUENCE [LARGE SCALE GENOMIC DNA]</scope>
    <source>
        <strain evidence="2">So ce56</strain>
    </source>
</reference>
<gene>
    <name evidence="1" type="ordered locus">sce0232</name>
</gene>
<evidence type="ECO:0000313" key="1">
    <source>
        <dbReference type="EMBL" id="CAN90389.1"/>
    </source>
</evidence>
<dbReference type="EMBL" id="AM746676">
    <property type="protein sequence ID" value="CAN90389.1"/>
    <property type="molecule type" value="Genomic_DNA"/>
</dbReference>
<dbReference type="Proteomes" id="UP000002139">
    <property type="component" value="Chromosome"/>
</dbReference>
<dbReference type="BioCyc" id="SCEL448385:SCE_RS01200-MONOMER"/>
<organism evidence="1 2">
    <name type="scientific">Sorangium cellulosum (strain So ce56)</name>
    <name type="common">Polyangium cellulosum (strain So ce56)</name>
    <dbReference type="NCBI Taxonomy" id="448385"/>
    <lineage>
        <taxon>Bacteria</taxon>
        <taxon>Pseudomonadati</taxon>
        <taxon>Myxococcota</taxon>
        <taxon>Polyangia</taxon>
        <taxon>Polyangiales</taxon>
        <taxon>Polyangiaceae</taxon>
        <taxon>Sorangium</taxon>
    </lineage>
</organism>
<keyword evidence="2" id="KW-1185">Reference proteome</keyword>
<name>A9GM96_SORC5</name>
<evidence type="ECO:0000313" key="2">
    <source>
        <dbReference type="Proteomes" id="UP000002139"/>
    </source>
</evidence>
<sequence>MREVTAVLPAEAVASWEEALRAAARGDDEAPVGPEPEAFFDPFRPAAAVRSDPEDAIGLVRRGVRVAPFAETTPLLPLYAALGRELPPPLRVASEEQRYEFLLVALTFSLRLEDDESPDHAEFVVKIRDGVDGPRASRAVEVFPQRVHATYFQASAQLSVALEASMKFSVETEAVPRAGVDAAAEAKVLAGPFKIDIGQTELDVSGEGDRDIGWVYRVRRALEGKNDFRSFLVLKVARETEKVRLLANIGVRTYRRTWKTLWLREKLPILYASAALDLELPDRD</sequence>